<accession>A0AAN8WPZ9</accession>
<name>A0AAN8WPZ9_HALRR</name>
<gene>
    <name evidence="2" type="ORF">SK128_004989</name>
</gene>
<comment type="caution">
    <text evidence="2">The sequence shown here is derived from an EMBL/GenBank/DDBJ whole genome shotgun (WGS) entry which is preliminary data.</text>
</comment>
<protein>
    <submittedName>
        <fullName evidence="2">Uncharacterized protein</fullName>
    </submittedName>
</protein>
<reference evidence="2 3" key="1">
    <citation type="submission" date="2023-11" db="EMBL/GenBank/DDBJ databases">
        <title>Halocaridina rubra genome assembly.</title>
        <authorList>
            <person name="Smith C."/>
        </authorList>
    </citation>
    <scope>NUCLEOTIDE SEQUENCE [LARGE SCALE GENOMIC DNA]</scope>
    <source>
        <strain evidence="2">EP-1</strain>
        <tissue evidence="2">Whole</tissue>
    </source>
</reference>
<evidence type="ECO:0000313" key="3">
    <source>
        <dbReference type="Proteomes" id="UP001381693"/>
    </source>
</evidence>
<feature type="compositionally biased region" description="Polar residues" evidence="1">
    <location>
        <begin position="14"/>
        <end position="29"/>
    </location>
</feature>
<evidence type="ECO:0000313" key="2">
    <source>
        <dbReference type="EMBL" id="KAK7068972.1"/>
    </source>
</evidence>
<dbReference type="AlphaFoldDB" id="A0AAN8WPZ9"/>
<organism evidence="2 3">
    <name type="scientific">Halocaridina rubra</name>
    <name type="common">Hawaiian red shrimp</name>
    <dbReference type="NCBI Taxonomy" id="373956"/>
    <lineage>
        <taxon>Eukaryota</taxon>
        <taxon>Metazoa</taxon>
        <taxon>Ecdysozoa</taxon>
        <taxon>Arthropoda</taxon>
        <taxon>Crustacea</taxon>
        <taxon>Multicrustacea</taxon>
        <taxon>Malacostraca</taxon>
        <taxon>Eumalacostraca</taxon>
        <taxon>Eucarida</taxon>
        <taxon>Decapoda</taxon>
        <taxon>Pleocyemata</taxon>
        <taxon>Caridea</taxon>
        <taxon>Atyoidea</taxon>
        <taxon>Atyidae</taxon>
        <taxon>Halocaridina</taxon>
    </lineage>
</organism>
<evidence type="ECO:0000256" key="1">
    <source>
        <dbReference type="SAM" id="MobiDB-lite"/>
    </source>
</evidence>
<sequence>MSARLHQLPPPSAQHPSPSGATFSLRHPTSTRNKYQIRPYYGTDIMEIPNKRQDTYFLQSGGAKVSWVFITTFHCLLIDD</sequence>
<proteinExistence type="predicted"/>
<feature type="region of interest" description="Disordered" evidence="1">
    <location>
        <begin position="1"/>
        <end position="29"/>
    </location>
</feature>
<dbReference type="EMBL" id="JAXCGZ010017065">
    <property type="protein sequence ID" value="KAK7068972.1"/>
    <property type="molecule type" value="Genomic_DNA"/>
</dbReference>
<dbReference type="Proteomes" id="UP001381693">
    <property type="component" value="Unassembled WGS sequence"/>
</dbReference>
<keyword evidence="3" id="KW-1185">Reference proteome</keyword>